<dbReference type="OrthoDB" id="10451806at2759"/>
<evidence type="ECO:0000313" key="2">
    <source>
        <dbReference type="EMBL" id="CAF0917810.1"/>
    </source>
</evidence>
<accession>A0A814AN95</accession>
<proteinExistence type="predicted"/>
<dbReference type="Proteomes" id="UP000663879">
    <property type="component" value="Unassembled WGS sequence"/>
</dbReference>
<evidence type="ECO:0008006" key="4">
    <source>
        <dbReference type="Google" id="ProtNLM"/>
    </source>
</evidence>
<comment type="caution">
    <text evidence="2">The sequence shown here is derived from an EMBL/GenBank/DDBJ whole genome shotgun (WGS) entry which is preliminary data.</text>
</comment>
<dbReference type="AlphaFoldDB" id="A0A814AN95"/>
<gene>
    <name evidence="2" type="ORF">OXX778_LOCUS12241</name>
</gene>
<protein>
    <recommendedName>
        <fullName evidence="4">EF-hand domain-containing protein</fullName>
    </recommendedName>
</protein>
<name>A0A814AN95_9BILA</name>
<dbReference type="SUPFAM" id="SSF47473">
    <property type="entry name" value="EF-hand"/>
    <property type="match status" value="1"/>
</dbReference>
<dbReference type="InterPro" id="IPR011992">
    <property type="entry name" value="EF-hand-dom_pair"/>
</dbReference>
<keyword evidence="1" id="KW-0175">Coiled coil</keyword>
<keyword evidence="3" id="KW-1185">Reference proteome</keyword>
<evidence type="ECO:0000256" key="1">
    <source>
        <dbReference type="SAM" id="Coils"/>
    </source>
</evidence>
<reference evidence="2" key="1">
    <citation type="submission" date="2021-02" db="EMBL/GenBank/DDBJ databases">
        <authorList>
            <person name="Nowell W R."/>
        </authorList>
    </citation>
    <scope>NUCLEOTIDE SEQUENCE</scope>
    <source>
        <strain evidence="2">Ploen Becks lab</strain>
    </source>
</reference>
<sequence>MNQNLLEYEKYLKKSSINTDHRDSEKRKFFEILKSIFAIFDPECNGSIDLNELDVLGADNNEILNDVLEFIRSNKILKPLNSNLNLHSRKLMVSFDEFLNAADIILDRRRTKLSRPAAQTLSQAFETPNSTTSTQNANSLDLNSLIEKENYLLRQGLDSLDSLKQWFTTQLVENKIKQTNLNKLKYQNLFSIDKLLIDLKQLNDLNIVLNDFLIKKNSDIKEENFASRDPPSYQEYLEQFGIQSIKRDIDLDKYLKEKQDRIDSLQKEKANLIRKMLEIKSESENINKNIIKISSRDLSTNKQNNLSNLNNREREIPIIIDRSDTNSLPSKSESYSVRYNLTKPKFI</sequence>
<organism evidence="2 3">
    <name type="scientific">Brachionus calyciflorus</name>
    <dbReference type="NCBI Taxonomy" id="104777"/>
    <lineage>
        <taxon>Eukaryota</taxon>
        <taxon>Metazoa</taxon>
        <taxon>Spiralia</taxon>
        <taxon>Gnathifera</taxon>
        <taxon>Rotifera</taxon>
        <taxon>Eurotatoria</taxon>
        <taxon>Monogononta</taxon>
        <taxon>Pseudotrocha</taxon>
        <taxon>Ploima</taxon>
        <taxon>Brachionidae</taxon>
        <taxon>Brachionus</taxon>
    </lineage>
</organism>
<evidence type="ECO:0000313" key="3">
    <source>
        <dbReference type="Proteomes" id="UP000663879"/>
    </source>
</evidence>
<feature type="coiled-coil region" evidence="1">
    <location>
        <begin position="255"/>
        <end position="289"/>
    </location>
</feature>
<dbReference type="EMBL" id="CAJNOC010002187">
    <property type="protein sequence ID" value="CAF0917810.1"/>
    <property type="molecule type" value="Genomic_DNA"/>
</dbReference>